<organism evidence="1 2">
    <name type="scientific">Synergistes jonesii</name>
    <dbReference type="NCBI Taxonomy" id="2754"/>
    <lineage>
        <taxon>Bacteria</taxon>
        <taxon>Thermotogati</taxon>
        <taxon>Synergistota</taxon>
        <taxon>Synergistia</taxon>
        <taxon>Synergistales</taxon>
        <taxon>Synergistaceae</taxon>
        <taxon>Synergistes</taxon>
    </lineage>
</organism>
<dbReference type="Proteomes" id="UP000027665">
    <property type="component" value="Unassembled WGS sequence"/>
</dbReference>
<dbReference type="AlphaFoldDB" id="A0A073IUN4"/>
<proteinExistence type="predicted"/>
<dbReference type="EMBL" id="JMKI01000005">
    <property type="protein sequence ID" value="KEJ93315.1"/>
    <property type="molecule type" value="Genomic_DNA"/>
</dbReference>
<name>A0A073IUN4_9BACT</name>
<dbReference type="RefSeq" id="WP_070110037.1">
    <property type="nucleotide sequence ID" value="NZ_CALIAO010000028.1"/>
</dbReference>
<evidence type="ECO:0000313" key="2">
    <source>
        <dbReference type="Proteomes" id="UP000027665"/>
    </source>
</evidence>
<evidence type="ECO:0000313" key="1">
    <source>
        <dbReference type="EMBL" id="KEJ93315.1"/>
    </source>
</evidence>
<keyword evidence="2" id="KW-1185">Reference proteome</keyword>
<evidence type="ECO:0008006" key="3">
    <source>
        <dbReference type="Google" id="ProtNLM"/>
    </source>
</evidence>
<gene>
    <name evidence="1" type="ORF">EH55_10660</name>
</gene>
<reference evidence="1 2" key="1">
    <citation type="submission" date="2014-04" db="EMBL/GenBank/DDBJ databases">
        <title>Draft Genome Sequence of Synergistes jonesii.</title>
        <authorList>
            <person name="Coil D.A."/>
            <person name="Eisen J.A."/>
            <person name="Holland-Moritz H.E."/>
        </authorList>
    </citation>
    <scope>NUCLEOTIDE SEQUENCE [LARGE SCALE GENOMIC DNA]</scope>
    <source>
        <strain evidence="1 2">78-1</strain>
    </source>
</reference>
<accession>A0A073IUN4</accession>
<protein>
    <recommendedName>
        <fullName evidence="3">Transposase</fullName>
    </recommendedName>
</protein>
<comment type="caution">
    <text evidence="1">The sequence shown here is derived from an EMBL/GenBank/DDBJ whole genome shotgun (WGS) entry which is preliminary data.</text>
</comment>
<dbReference type="STRING" id="2754.EH55_10660"/>
<sequence>MGKTRENGAFYGSRPAGNAEISIGFSVSDRQTGNERKMPIKKRMGLNSLIILKQIVEKVPERMSESFLKHALSEALRGRYLFEEQLPTRTHDLTKEVKKIYSPFYSLYAIMLIGE</sequence>